<gene>
    <name evidence="2" type="ORF">MCOR_5362</name>
</gene>
<keyword evidence="3" id="KW-1185">Reference proteome</keyword>
<feature type="region of interest" description="Disordered" evidence="1">
    <location>
        <begin position="1"/>
        <end position="44"/>
    </location>
</feature>
<protein>
    <submittedName>
        <fullName evidence="2">Uncharacterized protein</fullName>
    </submittedName>
</protein>
<dbReference type="AlphaFoldDB" id="A0A6J8A9D6"/>
<reference evidence="2 3" key="1">
    <citation type="submission" date="2020-06" db="EMBL/GenBank/DDBJ databases">
        <authorList>
            <person name="Li R."/>
            <person name="Bekaert M."/>
        </authorList>
    </citation>
    <scope>NUCLEOTIDE SEQUENCE [LARGE SCALE GENOMIC DNA]</scope>
    <source>
        <strain evidence="3">wild</strain>
    </source>
</reference>
<name>A0A6J8A9D6_MYTCO</name>
<organism evidence="2 3">
    <name type="scientific">Mytilus coruscus</name>
    <name type="common">Sea mussel</name>
    <dbReference type="NCBI Taxonomy" id="42192"/>
    <lineage>
        <taxon>Eukaryota</taxon>
        <taxon>Metazoa</taxon>
        <taxon>Spiralia</taxon>
        <taxon>Lophotrochozoa</taxon>
        <taxon>Mollusca</taxon>
        <taxon>Bivalvia</taxon>
        <taxon>Autobranchia</taxon>
        <taxon>Pteriomorphia</taxon>
        <taxon>Mytilida</taxon>
        <taxon>Mytiloidea</taxon>
        <taxon>Mytilidae</taxon>
        <taxon>Mytilinae</taxon>
        <taxon>Mytilus</taxon>
    </lineage>
</organism>
<proteinExistence type="predicted"/>
<evidence type="ECO:0000313" key="2">
    <source>
        <dbReference type="EMBL" id="CAC5364248.1"/>
    </source>
</evidence>
<evidence type="ECO:0000256" key="1">
    <source>
        <dbReference type="SAM" id="MobiDB-lite"/>
    </source>
</evidence>
<feature type="region of interest" description="Disordered" evidence="1">
    <location>
        <begin position="283"/>
        <end position="361"/>
    </location>
</feature>
<feature type="compositionally biased region" description="Basic and acidic residues" evidence="1">
    <location>
        <begin position="330"/>
        <end position="361"/>
    </location>
</feature>
<evidence type="ECO:0000313" key="3">
    <source>
        <dbReference type="Proteomes" id="UP000507470"/>
    </source>
</evidence>
<dbReference type="EMBL" id="CACVKT020000960">
    <property type="protein sequence ID" value="CAC5364248.1"/>
    <property type="molecule type" value="Genomic_DNA"/>
</dbReference>
<dbReference type="OrthoDB" id="6199708at2759"/>
<feature type="compositionally biased region" description="Basic and acidic residues" evidence="1">
    <location>
        <begin position="1"/>
        <end position="25"/>
    </location>
</feature>
<dbReference type="Proteomes" id="UP000507470">
    <property type="component" value="Unassembled WGS sequence"/>
</dbReference>
<sequence>MFELKSLPENRNESIERNTSIEHQDSTMFNCHTPPLEKSKPGGYESVVIEGDVPALSSEGNGSVHGDIEIVRQHNKEYLQHQTEEEKKLNKSPISTQPVEYAQVNETTKLKNEKKQYDTDQETVDTNAEIHEGIQVESEERHAKTENDDHLDKTKIIRPSTTVSSMENMDEMLKYRNANSCDNSPDHTSSVPGIYYALHDKRHKTNNGETYHKNRIIERNTSIEHQDSTMFNCHTPPLEKSKPGGYESVVIEGDVPALSSEGNGSVHGDIEIVRQHNKEYLQHQTEEEKKLNKSPISTQPVEYAQVNETTKSKNKKKHNDTDQETVDTSAKIHEGIKVESEEMHAKTDENDDHLDKTKIIR</sequence>
<accession>A0A6J8A9D6</accession>